<name>A0A6G1KME8_9PLEO</name>
<proteinExistence type="predicted"/>
<gene>
    <name evidence="1" type="ORF">K504DRAFT_498848</name>
</gene>
<dbReference type="Proteomes" id="UP000799428">
    <property type="component" value="Unassembled WGS sequence"/>
</dbReference>
<reference evidence="1" key="1">
    <citation type="journal article" date="2020" name="Stud. Mycol.">
        <title>101 Dothideomycetes genomes: a test case for predicting lifestyles and emergence of pathogens.</title>
        <authorList>
            <person name="Haridas S."/>
            <person name="Albert R."/>
            <person name="Binder M."/>
            <person name="Bloem J."/>
            <person name="Labutti K."/>
            <person name="Salamov A."/>
            <person name="Andreopoulos B."/>
            <person name="Baker S."/>
            <person name="Barry K."/>
            <person name="Bills G."/>
            <person name="Bluhm B."/>
            <person name="Cannon C."/>
            <person name="Castanera R."/>
            <person name="Culley D."/>
            <person name="Daum C."/>
            <person name="Ezra D."/>
            <person name="Gonzalez J."/>
            <person name="Henrissat B."/>
            <person name="Kuo A."/>
            <person name="Liang C."/>
            <person name="Lipzen A."/>
            <person name="Lutzoni F."/>
            <person name="Magnuson J."/>
            <person name="Mondo S."/>
            <person name="Nolan M."/>
            <person name="Ohm R."/>
            <person name="Pangilinan J."/>
            <person name="Park H.-J."/>
            <person name="Ramirez L."/>
            <person name="Alfaro M."/>
            <person name="Sun H."/>
            <person name="Tritt A."/>
            <person name="Yoshinaga Y."/>
            <person name="Zwiers L.-H."/>
            <person name="Turgeon B."/>
            <person name="Goodwin S."/>
            <person name="Spatafora J."/>
            <person name="Crous P."/>
            <person name="Grigoriev I."/>
        </authorList>
    </citation>
    <scope>NUCLEOTIDE SEQUENCE</scope>
    <source>
        <strain evidence="1">CBS 279.74</strain>
    </source>
</reference>
<protein>
    <submittedName>
        <fullName evidence="1">Uncharacterized protein</fullName>
    </submittedName>
</protein>
<dbReference type="EMBL" id="MU005765">
    <property type="protein sequence ID" value="KAF2714066.1"/>
    <property type="molecule type" value="Genomic_DNA"/>
</dbReference>
<evidence type="ECO:0000313" key="1">
    <source>
        <dbReference type="EMBL" id="KAF2714066.1"/>
    </source>
</evidence>
<keyword evidence="2" id="KW-1185">Reference proteome</keyword>
<dbReference type="OrthoDB" id="5377026at2759"/>
<accession>A0A6G1KME8</accession>
<organism evidence="1 2">
    <name type="scientific">Pleomassaria siparia CBS 279.74</name>
    <dbReference type="NCBI Taxonomy" id="1314801"/>
    <lineage>
        <taxon>Eukaryota</taxon>
        <taxon>Fungi</taxon>
        <taxon>Dikarya</taxon>
        <taxon>Ascomycota</taxon>
        <taxon>Pezizomycotina</taxon>
        <taxon>Dothideomycetes</taxon>
        <taxon>Pleosporomycetidae</taxon>
        <taxon>Pleosporales</taxon>
        <taxon>Pleomassariaceae</taxon>
        <taxon>Pleomassaria</taxon>
    </lineage>
</organism>
<dbReference type="AlphaFoldDB" id="A0A6G1KME8"/>
<sequence length="105" mass="11411">MSIIAVSVTSVHEGPADQWIYGAAAPHQQQDTVPRRSSRASDHLATYIVGQGFDSGDPPADPFLALMKEYQTYGKSVLAKNPELFVQFNEYEVESAHFGKGIPSG</sequence>
<evidence type="ECO:0000313" key="2">
    <source>
        <dbReference type="Proteomes" id="UP000799428"/>
    </source>
</evidence>